<feature type="compositionally biased region" description="Acidic residues" evidence="5">
    <location>
        <begin position="43"/>
        <end position="53"/>
    </location>
</feature>
<dbReference type="AlphaFoldDB" id="A0A7X2MZC0"/>
<comment type="caution">
    <text evidence="8">The sequence shown here is derived from an EMBL/GenBank/DDBJ whole genome shotgun (WGS) entry which is preliminary data.</text>
</comment>
<name>A0A7X2MZC0_9CLOT</name>
<keyword evidence="3 6" id="KW-1133">Transmembrane helix</keyword>
<dbReference type="GO" id="GO:0016020">
    <property type="term" value="C:membrane"/>
    <property type="evidence" value="ECO:0007669"/>
    <property type="project" value="UniProtKB-SubCell"/>
</dbReference>
<protein>
    <submittedName>
        <fullName evidence="8">RDD family protein</fullName>
    </submittedName>
</protein>
<gene>
    <name evidence="8" type="ORF">FYJ33_10435</name>
</gene>
<feature type="transmembrane region" description="Helical" evidence="6">
    <location>
        <begin position="81"/>
        <end position="103"/>
    </location>
</feature>
<keyword evidence="9" id="KW-1185">Reference proteome</keyword>
<keyword evidence="2 6" id="KW-0812">Transmembrane</keyword>
<comment type="subcellular location">
    <subcellularLocation>
        <location evidence="1">Membrane</location>
        <topology evidence="1">Multi-pass membrane protein</topology>
    </subcellularLocation>
</comment>
<dbReference type="EMBL" id="VULX01000016">
    <property type="protein sequence ID" value="MSR91808.1"/>
    <property type="molecule type" value="Genomic_DNA"/>
</dbReference>
<feature type="compositionally biased region" description="Acidic residues" evidence="5">
    <location>
        <begin position="11"/>
        <end position="25"/>
    </location>
</feature>
<dbReference type="Proteomes" id="UP000460287">
    <property type="component" value="Unassembled WGS sequence"/>
</dbReference>
<evidence type="ECO:0000313" key="8">
    <source>
        <dbReference type="EMBL" id="MSR91808.1"/>
    </source>
</evidence>
<proteinExistence type="predicted"/>
<reference evidence="8 9" key="1">
    <citation type="submission" date="2019-08" db="EMBL/GenBank/DDBJ databases">
        <title>In-depth cultivation of the pig gut microbiome towards novel bacterial diversity and tailored functional studies.</title>
        <authorList>
            <person name="Wylensek D."/>
            <person name="Hitch T.C.A."/>
            <person name="Clavel T."/>
        </authorList>
    </citation>
    <scope>NUCLEOTIDE SEQUENCE [LARGE SCALE GENOMIC DNA]</scope>
    <source>
        <strain evidence="8 9">WCA-383-APC-5B</strain>
    </source>
</reference>
<accession>A0A7X2MZC0</accession>
<evidence type="ECO:0000256" key="2">
    <source>
        <dbReference type="ARBA" id="ARBA00022692"/>
    </source>
</evidence>
<dbReference type="InterPro" id="IPR010432">
    <property type="entry name" value="RDD"/>
</dbReference>
<evidence type="ECO:0000256" key="5">
    <source>
        <dbReference type="SAM" id="MobiDB-lite"/>
    </source>
</evidence>
<feature type="compositionally biased region" description="Basic and acidic residues" evidence="5">
    <location>
        <begin position="27"/>
        <end position="42"/>
    </location>
</feature>
<feature type="compositionally biased region" description="Basic and acidic residues" evidence="5">
    <location>
        <begin position="1"/>
        <end position="10"/>
    </location>
</feature>
<evidence type="ECO:0000313" key="9">
    <source>
        <dbReference type="Proteomes" id="UP000460287"/>
    </source>
</evidence>
<evidence type="ECO:0000256" key="3">
    <source>
        <dbReference type="ARBA" id="ARBA00022989"/>
    </source>
</evidence>
<organism evidence="8 9">
    <name type="scientific">Inconstantimicrobium porci</name>
    <dbReference type="NCBI Taxonomy" id="2652291"/>
    <lineage>
        <taxon>Bacteria</taxon>
        <taxon>Bacillati</taxon>
        <taxon>Bacillota</taxon>
        <taxon>Clostridia</taxon>
        <taxon>Eubacteriales</taxon>
        <taxon>Clostridiaceae</taxon>
        <taxon>Inconstantimicrobium</taxon>
    </lineage>
</organism>
<keyword evidence="4 6" id="KW-0472">Membrane</keyword>
<dbReference type="Pfam" id="PF06271">
    <property type="entry name" value="RDD"/>
    <property type="match status" value="1"/>
</dbReference>
<sequence length="146" mass="16298">MLENGEKNEETELSQDAVENEETVSVDESKDQNETLPNKEEIESSSDAEELTEEPIKELVKNTEVKSGFVARFTANLVDQVLILALTLAVFFAVKGILYLCGLEIAKGYEAQMALIEYVVLNLLYVPITETTKLKKTLGKELLKVK</sequence>
<evidence type="ECO:0000256" key="4">
    <source>
        <dbReference type="ARBA" id="ARBA00023136"/>
    </source>
</evidence>
<evidence type="ECO:0000256" key="1">
    <source>
        <dbReference type="ARBA" id="ARBA00004141"/>
    </source>
</evidence>
<evidence type="ECO:0000256" key="6">
    <source>
        <dbReference type="SAM" id="Phobius"/>
    </source>
</evidence>
<feature type="region of interest" description="Disordered" evidence="5">
    <location>
        <begin position="1"/>
        <end position="56"/>
    </location>
</feature>
<evidence type="ECO:0000259" key="7">
    <source>
        <dbReference type="Pfam" id="PF06271"/>
    </source>
</evidence>
<feature type="domain" description="RDD" evidence="7">
    <location>
        <begin position="68"/>
        <end position="146"/>
    </location>
</feature>
<dbReference type="RefSeq" id="WP_154531705.1">
    <property type="nucleotide sequence ID" value="NZ_VULX01000016.1"/>
</dbReference>